<proteinExistence type="predicted"/>
<organism evidence="6 7">
    <name type="scientific">Streptomyces tsukubensis</name>
    <dbReference type="NCBI Taxonomy" id="83656"/>
    <lineage>
        <taxon>Bacteria</taxon>
        <taxon>Bacillati</taxon>
        <taxon>Actinomycetota</taxon>
        <taxon>Actinomycetes</taxon>
        <taxon>Kitasatosporales</taxon>
        <taxon>Streptomycetaceae</taxon>
        <taxon>Streptomyces</taxon>
    </lineage>
</organism>
<evidence type="ECO:0000256" key="3">
    <source>
        <dbReference type="ARBA" id="ARBA00023163"/>
    </source>
</evidence>
<dbReference type="PROSITE" id="PS50977">
    <property type="entry name" value="HTH_TETR_2"/>
    <property type="match status" value="1"/>
</dbReference>
<evidence type="ECO:0000259" key="5">
    <source>
        <dbReference type="PROSITE" id="PS50977"/>
    </source>
</evidence>
<dbReference type="EMBL" id="MVFC01000001">
    <property type="protein sequence ID" value="OON82530.1"/>
    <property type="molecule type" value="Genomic_DNA"/>
</dbReference>
<keyword evidence="1" id="KW-0805">Transcription regulation</keyword>
<sequence>MARPRTFDEERALEAAMQAFWENGYEATSTQDLCEATGLGRSSIYNTFQSKHQLFHRALNRYIETMNTSRNEILEDQGRTGAERLRAMFAALIEESESERERGDGRSKGCLTVNSTVELAGQDPDTAAVLDHDLEVRLAVLRAVLDAGKRDGTITSPRDSDTLARFINAVTGGMRIAGQAGADRADLEAIAATGMDALTL</sequence>
<accession>A0A1V4AFM1</accession>
<evidence type="ECO:0000313" key="6">
    <source>
        <dbReference type="EMBL" id="OON82530.1"/>
    </source>
</evidence>
<feature type="domain" description="HTH tetR-type" evidence="5">
    <location>
        <begin position="6"/>
        <end position="66"/>
    </location>
</feature>
<comment type="caution">
    <text evidence="6">The sequence shown here is derived from an EMBL/GenBank/DDBJ whole genome shotgun (WGS) entry which is preliminary data.</text>
</comment>
<evidence type="ECO:0000256" key="1">
    <source>
        <dbReference type="ARBA" id="ARBA00023015"/>
    </source>
</evidence>
<keyword evidence="3" id="KW-0804">Transcription</keyword>
<evidence type="ECO:0000256" key="2">
    <source>
        <dbReference type="ARBA" id="ARBA00023125"/>
    </source>
</evidence>
<dbReference type="InterPro" id="IPR036271">
    <property type="entry name" value="Tet_transcr_reg_TetR-rel_C_sf"/>
</dbReference>
<dbReference type="RefSeq" id="WP_077963539.1">
    <property type="nucleotide sequence ID" value="NZ_CP045178.1"/>
</dbReference>
<dbReference type="SUPFAM" id="SSF48498">
    <property type="entry name" value="Tetracyclin repressor-like, C-terminal domain"/>
    <property type="match status" value="1"/>
</dbReference>
<evidence type="ECO:0000313" key="7">
    <source>
        <dbReference type="Proteomes" id="UP000190539"/>
    </source>
</evidence>
<feature type="DNA-binding region" description="H-T-H motif" evidence="4">
    <location>
        <begin position="29"/>
        <end position="48"/>
    </location>
</feature>
<keyword evidence="2 4" id="KW-0238">DNA-binding</keyword>
<dbReference type="SUPFAM" id="SSF46689">
    <property type="entry name" value="Homeodomain-like"/>
    <property type="match status" value="1"/>
</dbReference>
<dbReference type="Gene3D" id="1.10.357.10">
    <property type="entry name" value="Tetracycline Repressor, domain 2"/>
    <property type="match status" value="1"/>
</dbReference>
<dbReference type="InterPro" id="IPR001647">
    <property type="entry name" value="HTH_TetR"/>
</dbReference>
<dbReference type="GO" id="GO:0003677">
    <property type="term" value="F:DNA binding"/>
    <property type="evidence" value="ECO:0007669"/>
    <property type="project" value="UniProtKB-UniRule"/>
</dbReference>
<keyword evidence="7" id="KW-1185">Reference proteome</keyword>
<dbReference type="Pfam" id="PF16925">
    <property type="entry name" value="TetR_C_13"/>
    <property type="match status" value="1"/>
</dbReference>
<reference evidence="6 7" key="1">
    <citation type="submission" date="2017-02" db="EMBL/GenBank/DDBJ databases">
        <title>Draft Genome Sequence of Streptomyces tsukubaensis F601, a Producer of the immunosuppressant tacrolimus FK506.</title>
        <authorList>
            <person name="Zong G."/>
            <person name="Zhong C."/>
            <person name="Fu J."/>
            <person name="Qin R."/>
            <person name="Cao G."/>
        </authorList>
    </citation>
    <scope>NUCLEOTIDE SEQUENCE [LARGE SCALE GENOMIC DNA]</scope>
    <source>
        <strain evidence="6 7">F601</strain>
    </source>
</reference>
<dbReference type="Proteomes" id="UP000190539">
    <property type="component" value="Unassembled WGS sequence"/>
</dbReference>
<dbReference type="OrthoDB" id="9805134at2"/>
<protein>
    <submittedName>
        <fullName evidence="6">TetR family transcriptional regulator</fullName>
    </submittedName>
</protein>
<evidence type="ECO:0000256" key="4">
    <source>
        <dbReference type="PROSITE-ProRule" id="PRU00335"/>
    </source>
</evidence>
<dbReference type="InterPro" id="IPR009057">
    <property type="entry name" value="Homeodomain-like_sf"/>
</dbReference>
<dbReference type="PANTHER" id="PTHR47506:SF10">
    <property type="entry name" value="TRANSCRIPTIONAL REGULATORY PROTEIN"/>
    <property type="match status" value="1"/>
</dbReference>
<dbReference type="PANTHER" id="PTHR47506">
    <property type="entry name" value="TRANSCRIPTIONAL REGULATORY PROTEIN"/>
    <property type="match status" value="1"/>
</dbReference>
<dbReference type="PRINTS" id="PR00455">
    <property type="entry name" value="HTHTETR"/>
</dbReference>
<dbReference type="Pfam" id="PF00440">
    <property type="entry name" value="TetR_N"/>
    <property type="match status" value="1"/>
</dbReference>
<dbReference type="InterPro" id="IPR011075">
    <property type="entry name" value="TetR_C"/>
</dbReference>
<dbReference type="AlphaFoldDB" id="A0A1V4AFM1"/>
<name>A0A1V4AFM1_9ACTN</name>
<dbReference type="Gene3D" id="1.10.10.60">
    <property type="entry name" value="Homeodomain-like"/>
    <property type="match status" value="1"/>
</dbReference>
<gene>
    <name evidence="6" type="ORF">B1H18_00060</name>
</gene>